<dbReference type="Gene3D" id="3.60.15.10">
    <property type="entry name" value="Ribonuclease Z/Hydroxyacylglutathione hydrolase-like"/>
    <property type="match status" value="1"/>
</dbReference>
<reference evidence="2" key="1">
    <citation type="journal article" date="2013" name="PLoS ONE">
        <title>Metagenomic insights into the carbohydrate-active enzymes carried by the microorganisms adhering to solid digesta in the rumen of cows.</title>
        <authorList>
            <person name="Wang L."/>
            <person name="Hatem A."/>
            <person name="Catalyurek U.V."/>
            <person name="Morrison M."/>
            <person name="Yu Z."/>
        </authorList>
    </citation>
    <scope>NUCLEOTIDE SEQUENCE</scope>
</reference>
<dbReference type="EMBL" id="KC246839">
    <property type="protein sequence ID" value="AHF25498.1"/>
    <property type="molecule type" value="Genomic_DNA"/>
</dbReference>
<dbReference type="SUPFAM" id="SSF56281">
    <property type="entry name" value="Metallo-hydrolase/oxidoreductase"/>
    <property type="match status" value="1"/>
</dbReference>
<dbReference type="AlphaFoldDB" id="W0FKS5"/>
<organism evidence="2">
    <name type="scientific">uncultured bacterium Contigcl_7</name>
    <dbReference type="NCBI Taxonomy" id="1393677"/>
    <lineage>
        <taxon>Bacteria</taxon>
        <taxon>environmental samples</taxon>
    </lineage>
</organism>
<dbReference type="InterPro" id="IPR036866">
    <property type="entry name" value="RibonucZ/Hydroxyglut_hydro"/>
</dbReference>
<proteinExistence type="predicted"/>
<protein>
    <submittedName>
        <fullName evidence="2">Beta-lactamase domaiN-containing protein</fullName>
    </submittedName>
</protein>
<dbReference type="PANTHER" id="PTHR42951:SF22">
    <property type="entry name" value="METALLO BETA-LACTAMASE SUPERFAMILY LIPOPROTEIN"/>
    <property type="match status" value="1"/>
</dbReference>
<dbReference type="Pfam" id="PF00753">
    <property type="entry name" value="Lactamase_B"/>
    <property type="match status" value="1"/>
</dbReference>
<accession>W0FKS5</accession>
<dbReference type="InterPro" id="IPR050855">
    <property type="entry name" value="NDM-1-like"/>
</dbReference>
<feature type="domain" description="Metallo-beta-lactamase" evidence="1">
    <location>
        <begin position="29"/>
        <end position="220"/>
    </location>
</feature>
<dbReference type="SMART" id="SM00849">
    <property type="entry name" value="Lactamase_B"/>
    <property type="match status" value="1"/>
</dbReference>
<sequence length="305" mass="34694">MTTKIPYFKAEQIADKSWMIKNAFVENSYSICYLVEGRDYALLIDSIIGLGDLKSFCKTLTDKTVRLVNTHAHSDHYGGNFHFNHCWLHHKDIAFFQTGLGVKKEQLVDMAKETALPEYRDLIEPDDNFRDWKPMRVFPLYDGDVFDLGDRKIEVVEVGGHTAGSIVLIDHKTRIAYSGDACNGNTLLEFPNSLPINQYMKNLMHLKEHQGEFDMMYGGHEIFDASLLDEAIETVARVIAGTDDRCERTGMMGGTVYYAAEKVKDGYERADGKHFNMSYVPDRIVVPEEKHQVIGVDEDPDKLPD</sequence>
<evidence type="ECO:0000313" key="2">
    <source>
        <dbReference type="EMBL" id="AHF25498.1"/>
    </source>
</evidence>
<name>W0FKS5_9BACT</name>
<dbReference type="PANTHER" id="PTHR42951">
    <property type="entry name" value="METALLO-BETA-LACTAMASE DOMAIN-CONTAINING"/>
    <property type="match status" value="1"/>
</dbReference>
<dbReference type="InterPro" id="IPR001279">
    <property type="entry name" value="Metallo-B-lactamas"/>
</dbReference>
<evidence type="ECO:0000259" key="1">
    <source>
        <dbReference type="SMART" id="SM00849"/>
    </source>
</evidence>